<evidence type="ECO:0000256" key="2">
    <source>
        <dbReference type="SAM" id="Phobius"/>
    </source>
</evidence>
<dbReference type="AlphaFoldDB" id="A0A9P5GUP1"/>
<evidence type="ECO:0000313" key="4">
    <source>
        <dbReference type="Proteomes" id="UP000701341"/>
    </source>
</evidence>
<dbReference type="PANTHER" id="PTHR35394">
    <property type="entry name" value="DUF3176 DOMAIN-CONTAINING PROTEIN"/>
    <property type="match status" value="1"/>
</dbReference>
<dbReference type="Proteomes" id="UP000701341">
    <property type="component" value="Unassembled WGS sequence"/>
</dbReference>
<name>A0A9P5GUP1_PENCR</name>
<feature type="region of interest" description="Disordered" evidence="1">
    <location>
        <begin position="1"/>
        <end position="28"/>
    </location>
</feature>
<accession>A0A9P5GUP1</accession>
<evidence type="ECO:0000313" key="3">
    <source>
        <dbReference type="EMBL" id="KAF7528202.1"/>
    </source>
</evidence>
<dbReference type="PANTHER" id="PTHR35394:SF5">
    <property type="entry name" value="DUF3176 DOMAIN-CONTAINING PROTEIN"/>
    <property type="match status" value="1"/>
</dbReference>
<keyword evidence="2" id="KW-0812">Transmembrane</keyword>
<feature type="transmembrane region" description="Helical" evidence="2">
    <location>
        <begin position="550"/>
        <end position="573"/>
    </location>
</feature>
<keyword evidence="4" id="KW-1185">Reference proteome</keyword>
<organism evidence="3 4">
    <name type="scientific">Penicillium crustosum</name>
    <name type="common">Blue mold fungus</name>
    <dbReference type="NCBI Taxonomy" id="36656"/>
    <lineage>
        <taxon>Eukaryota</taxon>
        <taxon>Fungi</taxon>
        <taxon>Dikarya</taxon>
        <taxon>Ascomycota</taxon>
        <taxon>Pezizomycotina</taxon>
        <taxon>Eurotiomycetes</taxon>
        <taxon>Eurotiomycetidae</taxon>
        <taxon>Eurotiales</taxon>
        <taxon>Aspergillaceae</taxon>
        <taxon>Penicillium</taxon>
    </lineage>
</organism>
<feature type="transmembrane region" description="Helical" evidence="2">
    <location>
        <begin position="158"/>
        <end position="180"/>
    </location>
</feature>
<keyword evidence="2" id="KW-0472">Membrane</keyword>
<sequence length="654" mass="72222">MNEALTLNGYDRGQNNDHESTPLRPLSVQSSKEKRIDVVKRPKRAILLDSWLLESIAVAFSVGCFIAIAVVLYVFDGKLRPEIGHGINLNTIVSILATGSKSALVFAVGEAIGQLKWLWFQDPTKSQSQLVSIQRFDAASRGPFGSFMILYHHRSCSLVSVGAAVIVLMLSFDPFVQLVLTYPVGPTNDSSATSRATAPQLREYITTSNDTRDIGIAYTEGFYSQNQDFRVSPICSSGNCTWDQFSSVGICSSCSNMSTTAKLNCESASTTAIHKACSITLPGGFIYDFDFVQNQTDNFIVDFENDISTSFTFDTVTFPSPIIWKPFSFNGSWINQIALGAVDRQLPEFPNATLAGVKDPQLAAVYIELGLNTSPIQRNASTIDRLFIKNATACSLSTCLRDYEIIVDNGTPSVKTKNIDFGTIYQDTIPGGLCWTPGPPDSLGFQEGKNFTFCEPKLAELVNVLKYFPLEQSTQYTWKYSDLDKEIGSYEFSRDGSSNYAFQQDQLNRNGFEKSIENMAASLTKYGLEGTNQSVDGTVQVTKVFVHVRWPWLILPGCLVVAGSIFLVVTIAVSSKNRAPLWKSSALVPYYHGLEGVDDDDHNEYRASSAMEKNAEKIDVRLQRSTTNGRLMMLRWQDDSTSSIQGEPSSTTTR</sequence>
<feature type="transmembrane region" description="Helical" evidence="2">
    <location>
        <begin position="51"/>
        <end position="75"/>
    </location>
</feature>
<comment type="caution">
    <text evidence="3">The sequence shown here is derived from an EMBL/GenBank/DDBJ whole genome shotgun (WGS) entry which is preliminary data.</text>
</comment>
<gene>
    <name evidence="3" type="ORF">PCG10_001492</name>
</gene>
<dbReference type="InterPro" id="IPR021514">
    <property type="entry name" value="DUF3176"/>
</dbReference>
<reference evidence="3" key="1">
    <citation type="submission" date="2020-02" db="EMBL/GenBank/DDBJ databases">
        <authorList>
            <person name="Lichtner F.J."/>
        </authorList>
    </citation>
    <scope>NUCLEOTIDE SEQUENCE</scope>
    <source>
        <strain evidence="3">G10</strain>
    </source>
</reference>
<proteinExistence type="predicted"/>
<dbReference type="Pfam" id="PF11374">
    <property type="entry name" value="DUF3176"/>
    <property type="match status" value="1"/>
</dbReference>
<dbReference type="EMBL" id="JAAOZQ010000012">
    <property type="protein sequence ID" value="KAF7528202.1"/>
    <property type="molecule type" value="Genomic_DNA"/>
</dbReference>
<keyword evidence="2" id="KW-1133">Transmembrane helix</keyword>
<protein>
    <submittedName>
        <fullName evidence="3">Uncharacterized protein</fullName>
    </submittedName>
</protein>
<evidence type="ECO:0000256" key="1">
    <source>
        <dbReference type="SAM" id="MobiDB-lite"/>
    </source>
</evidence>